<dbReference type="STRING" id="1423780.FD05_GL000504"/>
<dbReference type="EMBL" id="BASH01000002">
    <property type="protein sequence ID" value="GAD16199.1"/>
    <property type="molecule type" value="Genomic_DNA"/>
</dbReference>
<comment type="caution">
    <text evidence="1">The sequence shown here is derived from an EMBL/GenBank/DDBJ whole genome shotgun (WGS) entry which is preliminary data.</text>
</comment>
<dbReference type="eggNOG" id="COG2365">
    <property type="taxonomic scope" value="Bacteria"/>
</dbReference>
<name>S4NBV3_9LACO</name>
<dbReference type="RefSeq" id="WP_020280652.1">
    <property type="nucleotide sequence ID" value="NZ_AZED01000011.1"/>
</dbReference>
<dbReference type="InterPro" id="IPR029021">
    <property type="entry name" value="Prot-tyrosine_phosphatase-like"/>
</dbReference>
<dbReference type="SUPFAM" id="SSF52799">
    <property type="entry name" value="(Phosphotyrosine protein) phosphatases II"/>
    <property type="match status" value="1"/>
</dbReference>
<evidence type="ECO:0008006" key="3">
    <source>
        <dbReference type="Google" id="ProtNLM"/>
    </source>
</evidence>
<accession>S4NBV3</accession>
<dbReference type="AlphaFoldDB" id="S4NBV3"/>
<organism evidence="1 2">
    <name type="scientific">Lentilactobacillus otakiensis DSM 19908 = JCM 15040</name>
    <dbReference type="NCBI Taxonomy" id="1423780"/>
    <lineage>
        <taxon>Bacteria</taxon>
        <taxon>Bacillati</taxon>
        <taxon>Bacillota</taxon>
        <taxon>Bacilli</taxon>
        <taxon>Lactobacillales</taxon>
        <taxon>Lactobacillaceae</taxon>
        <taxon>Lentilactobacillus</taxon>
    </lineage>
</organism>
<reference evidence="2" key="1">
    <citation type="journal article" date="2013" name="Genome Announc.">
        <title>Draft Genome Sequence of D-Branched-Chain Amino Acid Producer Lactobacillus otakiensis JCM 15040T, Isolated from a Traditional Japanese Pickle.</title>
        <authorList>
            <person name="Doi K."/>
            <person name="Mori K."/>
            <person name="Mutaguchi Y."/>
            <person name="Tashiro K."/>
            <person name="Fujino Y."/>
            <person name="Ohmori T."/>
            <person name="Kuhara S."/>
            <person name="Ohshima T."/>
        </authorList>
    </citation>
    <scope>NUCLEOTIDE SEQUENCE [LARGE SCALE GENOMIC DNA]</scope>
    <source>
        <strain evidence="2">JCM 15040</strain>
    </source>
</reference>
<sequence>MRSLLKEINLTLISTVFMSSWLAIMPSAATPPLGTHIKLSAIPNTCDLGGIRAKNGQRIRSGRLIRSAALTKLSHHDKWVLNKQHHVKVVLDFRSIGEIHQAPDKKLTGSHYHRLSVMSDPNFGVHTTSQYAAQLAAKQPNNMELFYQKMVLQSHSVKAYRAMFNYLLKQKSGAVLYHCTYGKDRTGIATMLILSSLGIPKATIMKNYLASNKYLKATTTKEYKQMKHYTHNRKVLVNLKRSKTAHAAYLNAAYAAVYHRSGSMKHYLSHEMRLSKHDVQLLRQMYLTK</sequence>
<dbReference type="GO" id="GO:0004721">
    <property type="term" value="F:phosphoprotein phosphatase activity"/>
    <property type="evidence" value="ECO:0007669"/>
    <property type="project" value="InterPro"/>
</dbReference>
<dbReference type="OrthoDB" id="1188001at2"/>
<dbReference type="GeneID" id="301047772"/>
<proteinExistence type="predicted"/>
<dbReference type="PATRIC" id="fig|1423780.4.peg.503"/>
<dbReference type="Gene3D" id="3.90.190.10">
    <property type="entry name" value="Protein tyrosine phosphatase superfamily"/>
    <property type="match status" value="1"/>
</dbReference>
<gene>
    <name evidence="1" type="ORF">LOT_0737</name>
</gene>
<evidence type="ECO:0000313" key="1">
    <source>
        <dbReference type="EMBL" id="GAD16199.1"/>
    </source>
</evidence>
<evidence type="ECO:0000313" key="2">
    <source>
        <dbReference type="Proteomes" id="UP000016361"/>
    </source>
</evidence>
<dbReference type="Pfam" id="PF13350">
    <property type="entry name" value="Y_phosphatase3"/>
    <property type="match status" value="1"/>
</dbReference>
<keyword evidence="2" id="KW-1185">Reference proteome</keyword>
<protein>
    <recommendedName>
        <fullName evidence="3">Protein tyrosine/serine phosphatase</fullName>
    </recommendedName>
</protein>
<dbReference type="Proteomes" id="UP000016361">
    <property type="component" value="Unassembled WGS sequence"/>
</dbReference>
<dbReference type="InterPro" id="IPR026893">
    <property type="entry name" value="Tyr/Ser_Pase_IphP-type"/>
</dbReference>